<dbReference type="STRING" id="479433.Caci_2273"/>
<reference evidence="6 7" key="1">
    <citation type="journal article" date="2009" name="Stand. Genomic Sci.">
        <title>Complete genome sequence of Catenulispora acidiphila type strain (ID 139908).</title>
        <authorList>
            <person name="Copeland A."/>
            <person name="Lapidus A."/>
            <person name="Glavina Del Rio T."/>
            <person name="Nolan M."/>
            <person name="Lucas S."/>
            <person name="Chen F."/>
            <person name="Tice H."/>
            <person name="Cheng J.F."/>
            <person name="Bruce D."/>
            <person name="Goodwin L."/>
            <person name="Pitluck S."/>
            <person name="Mikhailova N."/>
            <person name="Pati A."/>
            <person name="Ivanova N."/>
            <person name="Mavromatis K."/>
            <person name="Chen A."/>
            <person name="Palaniappan K."/>
            <person name="Chain P."/>
            <person name="Land M."/>
            <person name="Hauser L."/>
            <person name="Chang Y.J."/>
            <person name="Jeffries C.D."/>
            <person name="Chertkov O."/>
            <person name="Brettin T."/>
            <person name="Detter J.C."/>
            <person name="Han C."/>
            <person name="Ali Z."/>
            <person name="Tindall B.J."/>
            <person name="Goker M."/>
            <person name="Bristow J."/>
            <person name="Eisen J.A."/>
            <person name="Markowitz V."/>
            <person name="Hugenholtz P."/>
            <person name="Kyrpides N.C."/>
            <person name="Klenk H.P."/>
        </authorList>
    </citation>
    <scope>NUCLEOTIDE SEQUENCE [LARGE SCALE GENOMIC DNA]</scope>
    <source>
        <strain evidence="7">DSM 44928 / JCM 14897 / NBRC 102108 / NRRL B-24433 / ID139908</strain>
    </source>
</reference>
<gene>
    <name evidence="6" type="ordered locus">Caci_2273</name>
</gene>
<evidence type="ECO:0000256" key="4">
    <source>
        <dbReference type="RuleBase" id="RU003707"/>
    </source>
</evidence>
<evidence type="ECO:0000256" key="2">
    <source>
        <dbReference type="ARBA" id="ARBA00023098"/>
    </source>
</evidence>
<dbReference type="InterPro" id="IPR018376">
    <property type="entry name" value="Enoyl-CoA_hyd/isom_CS"/>
</dbReference>
<evidence type="ECO:0000313" key="6">
    <source>
        <dbReference type="EMBL" id="ACU71191.1"/>
    </source>
</evidence>
<dbReference type="Pfam" id="PF00378">
    <property type="entry name" value="ECH_1"/>
    <property type="match status" value="1"/>
</dbReference>
<evidence type="ECO:0000256" key="1">
    <source>
        <dbReference type="ARBA" id="ARBA00005254"/>
    </source>
</evidence>
<dbReference type="InParanoid" id="C7QJG8"/>
<dbReference type="PANTHER" id="PTHR11941:SF169">
    <property type="entry name" value="(7AS)-7A-METHYL-1,5-DIOXO-2,3,5,6,7,7A-HEXAHYDRO-1H-INDENE-CARBOXYL-COA HYDROLASE"/>
    <property type="match status" value="1"/>
</dbReference>
<dbReference type="HOGENOM" id="CLU_009834_7_0_11"/>
<keyword evidence="7" id="KW-1185">Reference proteome</keyword>
<dbReference type="InterPro" id="IPR029045">
    <property type="entry name" value="ClpP/crotonase-like_dom_sf"/>
</dbReference>
<proteinExistence type="inferred from homology"/>
<comment type="similarity">
    <text evidence="1 4">Belongs to the enoyl-CoA hydratase/isomerase family.</text>
</comment>
<dbReference type="InterPro" id="IPR001753">
    <property type="entry name" value="Enoyl-CoA_hydra/iso"/>
</dbReference>
<dbReference type="Proteomes" id="UP000000851">
    <property type="component" value="Chromosome"/>
</dbReference>
<keyword evidence="2" id="KW-0443">Lipid metabolism</keyword>
<dbReference type="SUPFAM" id="SSF52096">
    <property type="entry name" value="ClpP/crotonase"/>
    <property type="match status" value="1"/>
</dbReference>
<dbReference type="PANTHER" id="PTHR11941">
    <property type="entry name" value="ENOYL-COA HYDRATASE-RELATED"/>
    <property type="match status" value="1"/>
</dbReference>
<keyword evidence="3" id="KW-0456">Lyase</keyword>
<keyword evidence="6" id="KW-0413">Isomerase</keyword>
<name>C7QJG8_CATAD</name>
<dbReference type="EMBL" id="CP001700">
    <property type="protein sequence ID" value="ACU71191.1"/>
    <property type="molecule type" value="Genomic_DNA"/>
</dbReference>
<evidence type="ECO:0000256" key="3">
    <source>
        <dbReference type="ARBA" id="ARBA00023239"/>
    </source>
</evidence>
<dbReference type="GO" id="GO:0016853">
    <property type="term" value="F:isomerase activity"/>
    <property type="evidence" value="ECO:0007669"/>
    <property type="project" value="UniProtKB-KW"/>
</dbReference>
<protein>
    <submittedName>
        <fullName evidence="6">Enoyl-CoA hydratase/isomerase</fullName>
    </submittedName>
</protein>
<evidence type="ECO:0000313" key="7">
    <source>
        <dbReference type="Proteomes" id="UP000000851"/>
    </source>
</evidence>
<dbReference type="Gene3D" id="3.90.226.10">
    <property type="entry name" value="2-enoyl-CoA Hydratase, Chain A, domain 1"/>
    <property type="match status" value="1"/>
</dbReference>
<organism evidence="6 7">
    <name type="scientific">Catenulispora acidiphila (strain DSM 44928 / JCM 14897 / NBRC 102108 / NRRL B-24433 / ID139908)</name>
    <dbReference type="NCBI Taxonomy" id="479433"/>
    <lineage>
        <taxon>Bacteria</taxon>
        <taxon>Bacillati</taxon>
        <taxon>Actinomycetota</taxon>
        <taxon>Actinomycetes</taxon>
        <taxon>Catenulisporales</taxon>
        <taxon>Catenulisporaceae</taxon>
        <taxon>Catenulispora</taxon>
    </lineage>
</organism>
<feature type="region of interest" description="Disordered" evidence="5">
    <location>
        <begin position="291"/>
        <end position="313"/>
    </location>
</feature>
<dbReference type="CDD" id="cd06558">
    <property type="entry name" value="crotonase-like"/>
    <property type="match status" value="1"/>
</dbReference>
<sequence length="313" mass="32991">MGTPPSSVSAVNGGHLSAPLQAGADTSIVLSCAGATSYPRVVSLFGTVRTDSGERMSWEDTARQAAEAGIDVLLEGEAATLTLNRPDKRNSQTPEFWAALAAIGAALPGTVRVVVLRAEGKSFSAGLDRSMFENFATFAALSDDEVDRTIEGYQQAFTWWRRTDLITVAAVQGHAIGAGFQLALACDIRIAADDVLFCMKEPALGLVPDLAGTQPLVDAVGYSRALEIVATARYVDAEEALRIGLANHVVPREELHAAAAKLAADLLAAPRGAVTESKALLRAAAGRPYDEQRAAERAAQTRRFRDLAGTGES</sequence>
<dbReference type="GO" id="GO:0016829">
    <property type="term" value="F:lyase activity"/>
    <property type="evidence" value="ECO:0007669"/>
    <property type="project" value="UniProtKB-KW"/>
</dbReference>
<accession>C7QJG8</accession>
<evidence type="ECO:0000256" key="5">
    <source>
        <dbReference type="SAM" id="MobiDB-lite"/>
    </source>
</evidence>
<dbReference type="KEGG" id="cai:Caci_2273"/>
<dbReference type="AlphaFoldDB" id="C7QJG8"/>
<dbReference type="PROSITE" id="PS00166">
    <property type="entry name" value="ENOYL_COA_HYDRATASE"/>
    <property type="match status" value="1"/>
</dbReference>
<dbReference type="GO" id="GO:0006635">
    <property type="term" value="P:fatty acid beta-oxidation"/>
    <property type="evidence" value="ECO:0007669"/>
    <property type="project" value="TreeGrafter"/>
</dbReference>
<dbReference type="eggNOG" id="COG1024">
    <property type="taxonomic scope" value="Bacteria"/>
</dbReference>